<feature type="transmembrane region" description="Helical" evidence="11">
    <location>
        <begin position="180"/>
        <end position="201"/>
    </location>
</feature>
<dbReference type="InterPro" id="IPR015683">
    <property type="entry name" value="Ionotropic_Glu_rcpt"/>
</dbReference>
<dbReference type="GeneID" id="110792776"/>
<evidence type="ECO:0000256" key="4">
    <source>
        <dbReference type="ARBA" id="ARBA00022989"/>
    </source>
</evidence>
<name>A0A9R0IQ78_SPIOL</name>
<evidence type="ECO:0000313" key="14">
    <source>
        <dbReference type="RefSeq" id="XP_021853291.2"/>
    </source>
</evidence>
<evidence type="ECO:0000256" key="11">
    <source>
        <dbReference type="SAM" id="Phobius"/>
    </source>
</evidence>
<dbReference type="SUPFAM" id="SSF53850">
    <property type="entry name" value="Periplasmic binding protein-like II"/>
    <property type="match status" value="1"/>
</dbReference>
<evidence type="ECO:0000259" key="12">
    <source>
        <dbReference type="SMART" id="SM00079"/>
    </source>
</evidence>
<protein>
    <submittedName>
        <fullName evidence="14">Glutamate receptor 2.5-like</fullName>
    </submittedName>
</protein>
<reference evidence="13" key="1">
    <citation type="journal article" date="2021" name="Nat. Commun.">
        <title>Genomic analyses provide insights into spinach domestication and the genetic basis of agronomic traits.</title>
        <authorList>
            <person name="Cai X."/>
            <person name="Sun X."/>
            <person name="Xu C."/>
            <person name="Sun H."/>
            <person name="Wang X."/>
            <person name="Ge C."/>
            <person name="Zhang Z."/>
            <person name="Wang Q."/>
            <person name="Fei Z."/>
            <person name="Jiao C."/>
            <person name="Wang Q."/>
        </authorList>
    </citation>
    <scope>NUCLEOTIDE SEQUENCE [LARGE SCALE GENOMIC DNA]</scope>
    <source>
        <strain evidence="13">cv. Varoflay</strain>
    </source>
</reference>
<evidence type="ECO:0000256" key="2">
    <source>
        <dbReference type="ARBA" id="ARBA00022448"/>
    </source>
</evidence>
<keyword evidence="7" id="KW-0675">Receptor</keyword>
<sequence>MTKRWSVILKILAYVMITSFILHIVCKINTAMAQPAPPPGTEETTTRKTLRIAVPGEKGLSSAFISFRRDPTNGETHFDGFSIEMFKTVMNKAMPYQVSYELVPYTKPDGTMNGTYDDMLRAVSNGDYDAAVGDITIRFYRTTWVDFTMPYSETGVSMLVPVLQHQLRQGGSFLSQLPPALAWSAFAFCLPAAFFFYVLDYRQQHSDKQRTRLVIVLCFLVLMLMITCFTAMLIALHTGKRQTPIIDQRMDDFRKKGRNVGCLDGSFVYGLLTQRGFSPSQIKNYSSSEELVSLFSKGGIDAAIDETPFLKIFLAQYCNDYTLVPSATLHGDGFGFAFRTGQASLVHDVSAAILKVTNNVEQLRNITDKTLGDLDRLDACQANLIIDYDTLFQWKPILHILIAGVTGVVAIMFILCLVYANIF</sequence>
<evidence type="ECO:0000256" key="7">
    <source>
        <dbReference type="ARBA" id="ARBA00023170"/>
    </source>
</evidence>
<feature type="transmembrane region" description="Helical" evidence="11">
    <location>
        <begin position="213"/>
        <end position="236"/>
    </location>
</feature>
<evidence type="ECO:0000256" key="3">
    <source>
        <dbReference type="ARBA" id="ARBA00022692"/>
    </source>
</evidence>
<dbReference type="InterPro" id="IPR001320">
    <property type="entry name" value="Iontro_rcpt_C"/>
</dbReference>
<feature type="transmembrane region" description="Helical" evidence="11">
    <location>
        <begin position="397"/>
        <end position="420"/>
    </location>
</feature>
<gene>
    <name evidence="14" type="primary">LOC110792776</name>
</gene>
<evidence type="ECO:0000256" key="8">
    <source>
        <dbReference type="ARBA" id="ARBA00023180"/>
    </source>
</evidence>
<keyword evidence="8" id="KW-0325">Glycoprotein</keyword>
<dbReference type="KEGG" id="soe:110792776"/>
<dbReference type="CDD" id="cd13686">
    <property type="entry name" value="GluR_Plant"/>
    <property type="match status" value="1"/>
</dbReference>
<evidence type="ECO:0000256" key="10">
    <source>
        <dbReference type="ARBA" id="ARBA00023303"/>
    </source>
</evidence>
<keyword evidence="3 11" id="KW-0812">Transmembrane</keyword>
<dbReference type="InterPro" id="IPR019594">
    <property type="entry name" value="Glu/Gly-bd"/>
</dbReference>
<dbReference type="PANTHER" id="PTHR18966">
    <property type="entry name" value="IONOTROPIC GLUTAMATE RECEPTOR"/>
    <property type="match status" value="1"/>
</dbReference>
<evidence type="ECO:0000256" key="1">
    <source>
        <dbReference type="ARBA" id="ARBA00004141"/>
    </source>
</evidence>
<keyword evidence="2" id="KW-0813">Transport</keyword>
<evidence type="ECO:0000256" key="5">
    <source>
        <dbReference type="ARBA" id="ARBA00023065"/>
    </source>
</evidence>
<evidence type="ECO:0000256" key="9">
    <source>
        <dbReference type="ARBA" id="ARBA00023286"/>
    </source>
</evidence>
<keyword evidence="9" id="KW-1071">Ligand-gated ion channel</keyword>
<accession>A0A9R0IQ78</accession>
<feature type="domain" description="Ionotropic glutamate receptor C-terminal" evidence="12">
    <location>
        <begin position="49"/>
        <end position="373"/>
    </location>
</feature>
<dbReference type="Gene3D" id="3.40.190.10">
    <property type="entry name" value="Periplasmic binding protein-like II"/>
    <property type="match status" value="3"/>
</dbReference>
<dbReference type="SMART" id="SM00079">
    <property type="entry name" value="PBPe"/>
    <property type="match status" value="1"/>
</dbReference>
<reference evidence="14" key="2">
    <citation type="submission" date="2025-08" db="UniProtKB">
        <authorList>
            <consortium name="RefSeq"/>
        </authorList>
    </citation>
    <scope>IDENTIFICATION</scope>
    <source>
        <tissue evidence="14">Leaf</tissue>
    </source>
</reference>
<dbReference type="Pfam" id="PF10613">
    <property type="entry name" value="Lig_chan-Glu_bd"/>
    <property type="match status" value="1"/>
</dbReference>
<dbReference type="GO" id="GO:0016020">
    <property type="term" value="C:membrane"/>
    <property type="evidence" value="ECO:0007669"/>
    <property type="project" value="UniProtKB-SubCell"/>
</dbReference>
<dbReference type="GO" id="GO:0015276">
    <property type="term" value="F:ligand-gated monoatomic ion channel activity"/>
    <property type="evidence" value="ECO:0007669"/>
    <property type="project" value="InterPro"/>
</dbReference>
<dbReference type="Proteomes" id="UP000813463">
    <property type="component" value="Chromosome 1"/>
</dbReference>
<comment type="subcellular location">
    <subcellularLocation>
        <location evidence="1">Membrane</location>
        <topology evidence="1">Multi-pass membrane protein</topology>
    </subcellularLocation>
</comment>
<keyword evidence="5" id="KW-0406">Ion transport</keyword>
<feature type="transmembrane region" description="Helical" evidence="11">
    <location>
        <begin position="7"/>
        <end position="25"/>
    </location>
</feature>
<keyword evidence="6 11" id="KW-0472">Membrane</keyword>
<organism evidence="13 14">
    <name type="scientific">Spinacia oleracea</name>
    <name type="common">Spinach</name>
    <dbReference type="NCBI Taxonomy" id="3562"/>
    <lineage>
        <taxon>Eukaryota</taxon>
        <taxon>Viridiplantae</taxon>
        <taxon>Streptophyta</taxon>
        <taxon>Embryophyta</taxon>
        <taxon>Tracheophyta</taxon>
        <taxon>Spermatophyta</taxon>
        <taxon>Magnoliopsida</taxon>
        <taxon>eudicotyledons</taxon>
        <taxon>Gunneridae</taxon>
        <taxon>Pentapetalae</taxon>
        <taxon>Caryophyllales</taxon>
        <taxon>Chenopodiaceae</taxon>
        <taxon>Chenopodioideae</taxon>
        <taxon>Anserineae</taxon>
        <taxon>Spinacia</taxon>
    </lineage>
</organism>
<keyword evidence="4 11" id="KW-1133">Transmembrane helix</keyword>
<dbReference type="RefSeq" id="XP_021853291.2">
    <property type="nucleotide sequence ID" value="XM_021997599.2"/>
</dbReference>
<evidence type="ECO:0000313" key="13">
    <source>
        <dbReference type="Proteomes" id="UP000813463"/>
    </source>
</evidence>
<dbReference type="AlphaFoldDB" id="A0A9R0IQ78"/>
<keyword evidence="13" id="KW-1185">Reference proteome</keyword>
<evidence type="ECO:0000256" key="6">
    <source>
        <dbReference type="ARBA" id="ARBA00023136"/>
    </source>
</evidence>
<keyword evidence="10" id="KW-0407">Ion channel</keyword>
<proteinExistence type="predicted"/>